<feature type="compositionally biased region" description="Basic and acidic residues" evidence="1">
    <location>
        <begin position="14"/>
        <end position="27"/>
    </location>
</feature>
<gene>
    <name evidence="2" type="ORF">AK88_03722</name>
</gene>
<evidence type="ECO:0000313" key="3">
    <source>
        <dbReference type="Proteomes" id="UP000054561"/>
    </source>
</evidence>
<evidence type="ECO:0000313" key="2">
    <source>
        <dbReference type="EMBL" id="KJP86618.1"/>
    </source>
</evidence>
<keyword evidence="3" id="KW-1185">Reference proteome</keyword>
<evidence type="ECO:0000256" key="1">
    <source>
        <dbReference type="SAM" id="MobiDB-lite"/>
    </source>
</evidence>
<proteinExistence type="predicted"/>
<organism evidence="2 3">
    <name type="scientific">Plasmodium fragile</name>
    <dbReference type="NCBI Taxonomy" id="5857"/>
    <lineage>
        <taxon>Eukaryota</taxon>
        <taxon>Sar</taxon>
        <taxon>Alveolata</taxon>
        <taxon>Apicomplexa</taxon>
        <taxon>Aconoidasida</taxon>
        <taxon>Haemosporida</taxon>
        <taxon>Plasmodiidae</taxon>
        <taxon>Plasmodium</taxon>
        <taxon>Plasmodium (Plasmodium)</taxon>
    </lineage>
</organism>
<dbReference type="RefSeq" id="XP_012336755.1">
    <property type="nucleotide sequence ID" value="XM_012481332.1"/>
</dbReference>
<dbReference type="GeneID" id="24269036"/>
<reference evidence="2 3" key="1">
    <citation type="submission" date="2014-03" db="EMBL/GenBank/DDBJ databases">
        <title>The Genome Sequence of Plasmodium fragile nilgiri.</title>
        <authorList>
            <consortium name="The Broad Institute Genomics Platform"/>
            <consortium name="The Broad Institute Genome Sequencing Center for Infectious Disease"/>
            <person name="Neafsey D."/>
            <person name="Duraisingh M."/>
            <person name="Young S.K."/>
            <person name="Zeng Q."/>
            <person name="Gargeya S."/>
            <person name="Abouelleil A."/>
            <person name="Alvarado L."/>
            <person name="Chapman S.B."/>
            <person name="Gainer-Dewar J."/>
            <person name="Goldberg J."/>
            <person name="Griggs A."/>
            <person name="Gujja S."/>
            <person name="Hansen M."/>
            <person name="Howarth C."/>
            <person name="Imamovic A."/>
            <person name="Larimer J."/>
            <person name="Pearson M."/>
            <person name="Poon T.W."/>
            <person name="Priest M."/>
            <person name="Roberts A."/>
            <person name="Saif S."/>
            <person name="Shea T."/>
            <person name="Sykes S."/>
            <person name="Wortman J."/>
            <person name="Nusbaum C."/>
            <person name="Birren B."/>
        </authorList>
    </citation>
    <scope>NUCLEOTIDE SEQUENCE [LARGE SCALE GENOMIC DNA]</scope>
    <source>
        <strain evidence="3">nilgiri</strain>
    </source>
</reference>
<dbReference type="Proteomes" id="UP000054561">
    <property type="component" value="Unassembled WGS sequence"/>
</dbReference>
<name>A0A0D9QI54_PLAFR</name>
<dbReference type="EMBL" id="KQ001689">
    <property type="protein sequence ID" value="KJP86618.1"/>
    <property type="molecule type" value="Genomic_DNA"/>
</dbReference>
<protein>
    <submittedName>
        <fullName evidence="2">Uncharacterized protein</fullName>
    </submittedName>
</protein>
<sequence>MREKTNGNNNGGAKMEKEHENNQNDDERTKNFVIKYNIFNPIGVLLFPLNMKEEARNFYKFVKMTEPEKDGCFFLSANKF</sequence>
<feature type="region of interest" description="Disordered" evidence="1">
    <location>
        <begin position="1"/>
        <end position="27"/>
    </location>
</feature>
<dbReference type="VEuPathDB" id="PlasmoDB:AK88_03722"/>
<accession>A0A0D9QI54</accession>
<dbReference type="AlphaFoldDB" id="A0A0D9QI54"/>